<dbReference type="RefSeq" id="WP_338536692.1">
    <property type="nucleotide sequence ID" value="NZ_AP028654.1"/>
</dbReference>
<dbReference type="InterPro" id="IPR012651">
    <property type="entry name" value="Thia_Transptr_ThiT"/>
</dbReference>
<keyword evidence="1" id="KW-0472">Membrane</keyword>
<feature type="transmembrane region" description="Helical" evidence="1">
    <location>
        <begin position="7"/>
        <end position="27"/>
    </location>
</feature>
<feature type="transmembrane region" description="Helical" evidence="1">
    <location>
        <begin position="108"/>
        <end position="130"/>
    </location>
</feature>
<feature type="transmembrane region" description="Helical" evidence="1">
    <location>
        <begin position="142"/>
        <end position="164"/>
    </location>
</feature>
<evidence type="ECO:0000313" key="2">
    <source>
        <dbReference type="EMBL" id="BEP28368.1"/>
    </source>
</evidence>
<organism evidence="2 3">
    <name type="scientific">Helicovermis profundi</name>
    <dbReference type="NCBI Taxonomy" id="3065157"/>
    <lineage>
        <taxon>Bacteria</taxon>
        <taxon>Bacillati</taxon>
        <taxon>Bacillota</taxon>
        <taxon>Clostridia</taxon>
        <taxon>Helicovermis</taxon>
    </lineage>
</organism>
<dbReference type="AlphaFoldDB" id="A0AAU9EG06"/>
<protein>
    <submittedName>
        <fullName evidence="2">Energy-coupled thiamine transporter ThiT</fullName>
    </submittedName>
</protein>
<evidence type="ECO:0000256" key="1">
    <source>
        <dbReference type="SAM" id="Phobius"/>
    </source>
</evidence>
<dbReference type="Pfam" id="PF09515">
    <property type="entry name" value="Thia_YuaJ"/>
    <property type="match status" value="1"/>
</dbReference>
<reference evidence="2 3" key="1">
    <citation type="submission" date="2023-08" db="EMBL/GenBank/DDBJ databases">
        <title>Helicovermis profunda gen. nov., sp. nov., a novel mesophilic, fermentative bacterium within the Bacillota from a deep-sea hydrothermal vent chimney.</title>
        <authorList>
            <person name="Miyazaki U."/>
            <person name="Mizutani D."/>
            <person name="Hashimoto Y."/>
            <person name="Tame A."/>
            <person name="Sawayama S."/>
            <person name="Miyazaki J."/>
            <person name="Takai K."/>
            <person name="Nakagawa S."/>
        </authorList>
    </citation>
    <scope>NUCLEOTIDE SEQUENCE [LARGE SCALE GENOMIC DNA]</scope>
    <source>
        <strain evidence="2 3">S502</strain>
    </source>
</reference>
<dbReference type="KEGG" id="hprf:HLPR_06990"/>
<keyword evidence="1" id="KW-1133">Transmembrane helix</keyword>
<dbReference type="NCBIfam" id="TIGR02357">
    <property type="entry name" value="ECF_ThiT_YuaJ"/>
    <property type="match status" value="1"/>
</dbReference>
<feature type="transmembrane region" description="Helical" evidence="1">
    <location>
        <begin position="57"/>
        <end position="75"/>
    </location>
</feature>
<name>A0AAU9EG06_9FIRM</name>
<dbReference type="Gene3D" id="1.10.1760.20">
    <property type="match status" value="1"/>
</dbReference>
<proteinExistence type="predicted"/>
<accession>A0AAU9EG06</accession>
<dbReference type="EMBL" id="AP028654">
    <property type="protein sequence ID" value="BEP28368.1"/>
    <property type="molecule type" value="Genomic_DNA"/>
</dbReference>
<evidence type="ECO:0000313" key="3">
    <source>
        <dbReference type="Proteomes" id="UP001321786"/>
    </source>
</evidence>
<dbReference type="GO" id="GO:0015234">
    <property type="term" value="F:thiamine transmembrane transporter activity"/>
    <property type="evidence" value="ECO:0007669"/>
    <property type="project" value="InterPro"/>
</dbReference>
<sequence length="176" mass="19198">MKNNTRMLVEAGIMIALAYVLSLVKVFQMPNGGSITAGSMIPILIFAIRWGTYPGVFTGLVYGIIQFILGPKWSFHPISILFDYVIAFGMLGLAGIFGAGFKKALAGISLAVLLRLICHVISGVIVWGSYAPEGQSPLMYSIIYNASYLVPELILSLVIFALLYRPLEKAKIPQRV</sequence>
<gene>
    <name evidence="2" type="primary">thiT</name>
    <name evidence="2" type="ORF">HLPR_06990</name>
</gene>
<keyword evidence="3" id="KW-1185">Reference proteome</keyword>
<keyword evidence="1" id="KW-0812">Transmembrane</keyword>
<dbReference type="Proteomes" id="UP001321786">
    <property type="component" value="Chromosome"/>
</dbReference>
<feature type="transmembrane region" description="Helical" evidence="1">
    <location>
        <begin position="81"/>
        <end position="101"/>
    </location>
</feature>
<dbReference type="GO" id="GO:0005886">
    <property type="term" value="C:plasma membrane"/>
    <property type="evidence" value="ECO:0007669"/>
    <property type="project" value="InterPro"/>
</dbReference>